<accession>A0A3N5D838</accession>
<reference evidence="3 4" key="1">
    <citation type="submission" date="2018-11" db="EMBL/GenBank/DDBJ databases">
        <title>Erythrobacter spongiae sp. nov., isolated from a marine sponge.</title>
        <authorList>
            <person name="Zhuang L."/>
            <person name="Luo L."/>
        </authorList>
    </citation>
    <scope>NUCLEOTIDE SEQUENCE [LARGE SCALE GENOMIC DNA]</scope>
    <source>
        <strain evidence="3 4">HN-E23</strain>
    </source>
</reference>
<sequence length="584" mass="64256">MKRLLTAGLLGLTALTPLSAHAQDWIERSNAYSGEVLEMQAEFAPENAAQVGLVQFDGVATELTADRTARRLAANEAEIARLQTALAGAEDANLRQDLEILIDSLEDENEYIRTADRLLIDWTDVPNMVFGNIGALLDDQVGADRRGSAADLLRAYAGLDGGEPLTAQARARFADSMGPGKVGPYRQQVEQAIDRVPQLITGIRDLFQRYQIDAPEALDTIETQLTDYAAWERKTVLPAARDDYRLPPELYALNLKQVGIDLPPQQLIARARRGFYETRQQMEALAPLVAAKFGFEETDYPSVIARLKADPVPQSELEDFYRDVGRQIEEIVAREHIVTLPDYPVSMRLGTEAENAASPAPHMRPPRLIGNTGEQGTFVLTTGDPSAGPGARFDDFNYPAAAWFVSAHEARPGHELQFAQMVARGVSQARILYAFNSVNVEGWALYAEAEILPFLPIEGQLTGLQSRLLRASRAMLDPMLNLGEIDVDRAREILSEEARFSDAAVKQELDRYTFRMPGQAGSYYYGYSQLIDLRIATELALGDAFDQQAFNDFLVGQGALPIELLTAAVEDEFIPAQRAAAAGG</sequence>
<dbReference type="OrthoDB" id="9769898at2"/>
<protein>
    <submittedName>
        <fullName evidence="3">DUF885 domain-containing protein</fullName>
    </submittedName>
</protein>
<keyword evidence="2" id="KW-0732">Signal</keyword>
<dbReference type="AlphaFoldDB" id="A0A3N5D838"/>
<dbReference type="Pfam" id="PF05960">
    <property type="entry name" value="DUF885"/>
    <property type="match status" value="1"/>
</dbReference>
<feature type="chain" id="PRO_5017939841" evidence="2">
    <location>
        <begin position="23"/>
        <end position="584"/>
    </location>
</feature>
<feature type="coiled-coil region" evidence="1">
    <location>
        <begin position="65"/>
        <end position="115"/>
    </location>
</feature>
<evidence type="ECO:0000256" key="2">
    <source>
        <dbReference type="SAM" id="SignalP"/>
    </source>
</evidence>
<keyword evidence="1" id="KW-0175">Coiled coil</keyword>
<gene>
    <name evidence="3" type="ORF">EG799_03265</name>
</gene>
<dbReference type="RefSeq" id="WP_123878520.1">
    <property type="nucleotide sequence ID" value="NZ_RPFZ01000001.1"/>
</dbReference>
<organism evidence="3 4">
    <name type="scientific">Aurantiacibacter spongiae</name>
    <dbReference type="NCBI Taxonomy" id="2488860"/>
    <lineage>
        <taxon>Bacteria</taxon>
        <taxon>Pseudomonadati</taxon>
        <taxon>Pseudomonadota</taxon>
        <taxon>Alphaproteobacteria</taxon>
        <taxon>Sphingomonadales</taxon>
        <taxon>Erythrobacteraceae</taxon>
        <taxon>Aurantiacibacter</taxon>
    </lineage>
</organism>
<proteinExistence type="predicted"/>
<keyword evidence="4" id="KW-1185">Reference proteome</keyword>
<name>A0A3N5D838_9SPHN</name>
<feature type="signal peptide" evidence="2">
    <location>
        <begin position="1"/>
        <end position="22"/>
    </location>
</feature>
<dbReference type="EMBL" id="RPFZ01000001">
    <property type="protein sequence ID" value="RPF70748.1"/>
    <property type="molecule type" value="Genomic_DNA"/>
</dbReference>
<dbReference type="InterPro" id="IPR010281">
    <property type="entry name" value="DUF885"/>
</dbReference>
<evidence type="ECO:0000313" key="3">
    <source>
        <dbReference type="EMBL" id="RPF70748.1"/>
    </source>
</evidence>
<dbReference type="PANTHER" id="PTHR33361">
    <property type="entry name" value="GLR0591 PROTEIN"/>
    <property type="match status" value="1"/>
</dbReference>
<comment type="caution">
    <text evidence="3">The sequence shown here is derived from an EMBL/GenBank/DDBJ whole genome shotgun (WGS) entry which is preliminary data.</text>
</comment>
<evidence type="ECO:0000313" key="4">
    <source>
        <dbReference type="Proteomes" id="UP000275232"/>
    </source>
</evidence>
<dbReference type="Proteomes" id="UP000275232">
    <property type="component" value="Unassembled WGS sequence"/>
</dbReference>
<dbReference type="PANTHER" id="PTHR33361:SF2">
    <property type="entry name" value="DUF885 DOMAIN-CONTAINING PROTEIN"/>
    <property type="match status" value="1"/>
</dbReference>
<evidence type="ECO:0000256" key="1">
    <source>
        <dbReference type="SAM" id="Coils"/>
    </source>
</evidence>